<sequence>MDHSRQPNRDNESDGHQRMIVEWRKASRSTSEGGACVEVARFPGAVGVRDSKNPGGDRITLPVSAARELAARIKSGGLDMH</sequence>
<dbReference type="RefSeq" id="WP_309239359.1">
    <property type="nucleotide sequence ID" value="NZ_JBHSXS010000034.1"/>
</dbReference>
<reference evidence="3" key="1">
    <citation type="journal article" date="2019" name="Int. J. Syst. Evol. Microbiol.">
        <title>The Global Catalogue of Microorganisms (GCM) 10K type strain sequencing project: providing services to taxonomists for standard genome sequencing and annotation.</title>
        <authorList>
            <consortium name="The Broad Institute Genomics Platform"/>
            <consortium name="The Broad Institute Genome Sequencing Center for Infectious Disease"/>
            <person name="Wu L."/>
            <person name="Ma J."/>
        </authorList>
    </citation>
    <scope>NUCLEOTIDE SEQUENCE [LARGE SCALE GENOMIC DNA]</scope>
    <source>
        <strain evidence="3">JCM 3369</strain>
    </source>
</reference>
<keyword evidence="3" id="KW-1185">Reference proteome</keyword>
<evidence type="ECO:0000313" key="2">
    <source>
        <dbReference type="EMBL" id="MFC6885161.1"/>
    </source>
</evidence>
<feature type="domain" description="DUF397" evidence="1">
    <location>
        <begin position="22"/>
        <end position="74"/>
    </location>
</feature>
<dbReference type="InterPro" id="IPR007278">
    <property type="entry name" value="DUF397"/>
</dbReference>
<protein>
    <submittedName>
        <fullName evidence="2">DUF397 domain-containing protein</fullName>
    </submittedName>
</protein>
<evidence type="ECO:0000259" key="1">
    <source>
        <dbReference type="Pfam" id="PF04149"/>
    </source>
</evidence>
<evidence type="ECO:0000313" key="3">
    <source>
        <dbReference type="Proteomes" id="UP001596380"/>
    </source>
</evidence>
<dbReference type="Proteomes" id="UP001596380">
    <property type="component" value="Unassembled WGS sequence"/>
</dbReference>
<dbReference type="Pfam" id="PF04149">
    <property type="entry name" value="DUF397"/>
    <property type="match status" value="1"/>
</dbReference>
<name>A0ABW2CVZ9_9ACTN</name>
<proteinExistence type="predicted"/>
<dbReference type="EMBL" id="JBHSXS010000034">
    <property type="protein sequence ID" value="MFC6885161.1"/>
    <property type="molecule type" value="Genomic_DNA"/>
</dbReference>
<organism evidence="2 3">
    <name type="scientific">Actinomadura yumaensis</name>
    <dbReference type="NCBI Taxonomy" id="111807"/>
    <lineage>
        <taxon>Bacteria</taxon>
        <taxon>Bacillati</taxon>
        <taxon>Actinomycetota</taxon>
        <taxon>Actinomycetes</taxon>
        <taxon>Streptosporangiales</taxon>
        <taxon>Thermomonosporaceae</taxon>
        <taxon>Actinomadura</taxon>
    </lineage>
</organism>
<comment type="caution">
    <text evidence="2">The sequence shown here is derived from an EMBL/GenBank/DDBJ whole genome shotgun (WGS) entry which is preliminary data.</text>
</comment>
<gene>
    <name evidence="2" type="ORF">ACFQKB_35770</name>
</gene>
<accession>A0ABW2CVZ9</accession>